<reference evidence="3" key="1">
    <citation type="submission" date="2022-11" db="UniProtKB">
        <authorList>
            <consortium name="WormBaseParasite"/>
        </authorList>
    </citation>
    <scope>IDENTIFICATION</scope>
</reference>
<dbReference type="Gene3D" id="1.25.40.800">
    <property type="match status" value="1"/>
</dbReference>
<protein>
    <submittedName>
        <fullName evidence="3">Uncharacterized protein</fullName>
    </submittedName>
</protein>
<accession>A0A914SAN5</accession>
<keyword evidence="1" id="KW-0812">Transmembrane</keyword>
<feature type="transmembrane region" description="Helical" evidence="1">
    <location>
        <begin position="12"/>
        <end position="33"/>
    </location>
</feature>
<keyword evidence="1" id="KW-0472">Membrane</keyword>
<name>A0A914SAN5_PAREQ</name>
<keyword evidence="1" id="KW-1133">Transmembrane helix</keyword>
<keyword evidence="2" id="KW-1185">Reference proteome</keyword>
<dbReference type="AlphaFoldDB" id="A0A914SAN5"/>
<evidence type="ECO:0000256" key="1">
    <source>
        <dbReference type="SAM" id="Phobius"/>
    </source>
</evidence>
<proteinExistence type="predicted"/>
<evidence type="ECO:0000313" key="2">
    <source>
        <dbReference type="Proteomes" id="UP000887564"/>
    </source>
</evidence>
<organism evidence="2 3">
    <name type="scientific">Parascaris equorum</name>
    <name type="common">Equine roundworm</name>
    <dbReference type="NCBI Taxonomy" id="6256"/>
    <lineage>
        <taxon>Eukaryota</taxon>
        <taxon>Metazoa</taxon>
        <taxon>Ecdysozoa</taxon>
        <taxon>Nematoda</taxon>
        <taxon>Chromadorea</taxon>
        <taxon>Rhabditida</taxon>
        <taxon>Spirurina</taxon>
        <taxon>Ascaridomorpha</taxon>
        <taxon>Ascaridoidea</taxon>
        <taxon>Ascarididae</taxon>
        <taxon>Parascaris</taxon>
    </lineage>
</organism>
<sequence>MRLPDPFGSNLKVVFVVSIIARSTISMHGYYWLFLPRQCSRVLQVDSLVEMTQEPKMHVNMATIIPVDLRTRLDDYLATRSSVDFHASLPTMLQVNGLFMINWVEGEDYVEN</sequence>
<evidence type="ECO:0000313" key="3">
    <source>
        <dbReference type="WBParaSite" id="PEQ_0001441001-mRNA-1"/>
    </source>
</evidence>
<dbReference type="Proteomes" id="UP000887564">
    <property type="component" value="Unplaced"/>
</dbReference>
<dbReference type="WBParaSite" id="PEQ_0001441001-mRNA-1">
    <property type="protein sequence ID" value="PEQ_0001441001-mRNA-1"/>
    <property type="gene ID" value="PEQ_0001441001"/>
</dbReference>